<evidence type="ECO:0000259" key="7">
    <source>
        <dbReference type="Pfam" id="PF02900"/>
    </source>
</evidence>
<evidence type="ECO:0000256" key="4">
    <source>
        <dbReference type="ARBA" id="ARBA00022833"/>
    </source>
</evidence>
<dbReference type="GO" id="GO:0016702">
    <property type="term" value="F:oxidoreductase activity, acting on single donors with incorporation of molecular oxygen, incorporation of two atoms of oxygen"/>
    <property type="evidence" value="ECO:0007669"/>
    <property type="project" value="UniProtKB-ARBA"/>
</dbReference>
<protein>
    <submittedName>
        <fullName evidence="8">Extradiol ring-cleavage dioxygenase</fullName>
    </submittedName>
</protein>
<feature type="domain" description="Extradiol ring-cleavage dioxygenase class III enzyme subunit B" evidence="7">
    <location>
        <begin position="6"/>
        <end position="253"/>
    </location>
</feature>
<reference evidence="8 9" key="1">
    <citation type="submission" date="2016-09" db="EMBL/GenBank/DDBJ databases">
        <title>Aspergillus awamori IFM 58123T.</title>
        <authorList>
            <person name="Kusuya Y."/>
            <person name="Shimizu M."/>
            <person name="Takahashi H."/>
            <person name="Yaguchi T."/>
        </authorList>
    </citation>
    <scope>NUCLEOTIDE SEQUENCE [LARGE SCALE GENOMIC DNA]</scope>
    <source>
        <strain evidence="8 9">IFM 58123</strain>
    </source>
</reference>
<sequence>MGLTPVHFFSHGSTMMLGEESTSADYWRRCGDEALAQGIKGVVIMGAHWACHGDGIEVATNPNPGKSPVAYVHPSKYVDYKLNPDLPTAHRCISLLSQAGFKATGNDTFEWIHDVYLILIRMFPNACPPTTIISSNARYDPHYHMKVGSTLRQLRRENYLIIGTGGAVHNLYRNRWAPMLRFRDNFAMETPPEDWALEFRQAVEDVMVKCPGGPKMRRAMTRLMKHPEYRDAHATDDHFMAALFVAGAVGEWEDEGSKVVLGAETWELTNMCNSQFTIGEWMEHRRVSAVRDNPQSESYFDFIPPQSESLCRSDRCLAWLIPTCPCLSPSPCCGPIAPGRRIMAAVNRNMFEASVTTDRPQGAPLMILPLNLIAVIVSYVDDPGDLARLCRACRVLNYMALPQLYKHITLTSYDKIRYRDDEPEGMGSASPFSMGLNAIITRPYATLVRSLTLRGNWRELELEEHARVGRVPDSSMMLNIAVRAAVDRMTELESFSWELNTKMLETVYLGLAQLPKLTALTIRFPSSRHPRPTIVIPPMPHLRYLKVTDIDPLCYPDDISTLVFRCRKLRELNLHWSPRMRNAQEPSVMVHDYFRKCIAAKQPLSIKKIGLQNLYALHTEDFGLGVDSATVEDVTILQHGGADLSMNTFVDSTWPTTPAHPIRIKAIRQDAVSKKHAQFLNQFTGLERLYFVNATLNPNDDINSPRPLTSSAALSPPSSDTSQPATNGTSTSCSAAASNSPSLQASIRDLYLNNITMNHAATLRHLLLPARWPLSAPTVARLVHASPQLEQLGFATEFSDLEALGLLLPFLRNLKALRLLIPTCPSPSETARAGPLPKTFKYFSPSANALTSARTLSDLVEADDDTLIARLSESLADQQVFHRLKVIGLGRKGFQLGDYYTVPAEQAENYGHVQLQTPTGSRATSAEANVGYDKSPPAGGPSPTANGHNAMVPSQRNGHLPPSVLGKRAREEDTPTTEPGEANQPADEQTPDPSLNPCVPQILRDGRYWRRRVQRVGWEVLQHWEIWGLDKQEL</sequence>
<feature type="compositionally biased region" description="Low complexity" evidence="6">
    <location>
        <begin position="704"/>
        <end position="738"/>
    </location>
</feature>
<dbReference type="STRING" id="105351.A0A401KIH6"/>
<dbReference type="InterPro" id="IPR004183">
    <property type="entry name" value="Xdiol_dOase_suB"/>
</dbReference>
<gene>
    <name evidence="8" type="ORF">AAWM_02075</name>
</gene>
<dbReference type="Pfam" id="PF02900">
    <property type="entry name" value="LigB"/>
    <property type="match status" value="1"/>
</dbReference>
<evidence type="ECO:0000256" key="6">
    <source>
        <dbReference type="SAM" id="MobiDB-lite"/>
    </source>
</evidence>
<evidence type="ECO:0000256" key="2">
    <source>
        <dbReference type="ARBA" id="ARBA00007581"/>
    </source>
</evidence>
<evidence type="ECO:0000256" key="3">
    <source>
        <dbReference type="ARBA" id="ARBA00022723"/>
    </source>
</evidence>
<dbReference type="GO" id="GO:0008198">
    <property type="term" value="F:ferrous iron binding"/>
    <property type="evidence" value="ECO:0007669"/>
    <property type="project" value="InterPro"/>
</dbReference>
<feature type="compositionally biased region" description="Polar residues" evidence="6">
    <location>
        <begin position="918"/>
        <end position="927"/>
    </location>
</feature>
<dbReference type="PANTHER" id="PTHR30096">
    <property type="entry name" value="4,5-DOPA DIOXYGENASE EXTRADIOL-LIKE PROTEIN"/>
    <property type="match status" value="1"/>
</dbReference>
<feature type="compositionally biased region" description="Polar residues" evidence="6">
    <location>
        <begin position="943"/>
        <end position="957"/>
    </location>
</feature>
<comment type="caution">
    <text evidence="8">The sequence shown here is derived from an EMBL/GenBank/DDBJ whole genome shotgun (WGS) entry which is preliminary data.</text>
</comment>
<dbReference type="CDD" id="cd07363">
    <property type="entry name" value="45_DOPA_Dioxygenase"/>
    <property type="match status" value="1"/>
</dbReference>
<dbReference type="PANTHER" id="PTHR30096:SF1">
    <property type="entry name" value="AROMATIC RING-OPENING DIOXYGENASE FAMILY PROTEIN (AFU_ORTHOLOGUE AFUA_7G00640)"/>
    <property type="match status" value="1"/>
</dbReference>
<dbReference type="EMBL" id="BDHI01000002">
    <property type="protein sequence ID" value="GCB19190.1"/>
    <property type="molecule type" value="Genomic_DNA"/>
</dbReference>
<dbReference type="Proteomes" id="UP000286921">
    <property type="component" value="Unassembled WGS sequence"/>
</dbReference>
<feature type="region of interest" description="Disordered" evidence="6">
    <location>
        <begin position="701"/>
        <end position="738"/>
    </location>
</feature>
<keyword evidence="3" id="KW-0479">Metal-binding</keyword>
<dbReference type="InterPro" id="IPR014436">
    <property type="entry name" value="Extradiol_dOase_DODA"/>
</dbReference>
<keyword evidence="4" id="KW-0862">Zinc</keyword>
<evidence type="ECO:0000313" key="9">
    <source>
        <dbReference type="Proteomes" id="UP000286921"/>
    </source>
</evidence>
<name>A0A401KIH6_ASPAW</name>
<proteinExistence type="inferred from homology"/>
<dbReference type="InterPro" id="IPR036047">
    <property type="entry name" value="F-box-like_dom_sf"/>
</dbReference>
<dbReference type="AlphaFoldDB" id="A0A401KIH6"/>
<keyword evidence="5" id="KW-0560">Oxidoreductase</keyword>
<keyword evidence="8" id="KW-0223">Dioxygenase</keyword>
<dbReference type="GO" id="GO:0008270">
    <property type="term" value="F:zinc ion binding"/>
    <property type="evidence" value="ECO:0007669"/>
    <property type="project" value="InterPro"/>
</dbReference>
<comment type="cofactor">
    <cofactor evidence="1">
        <name>Zn(2+)</name>
        <dbReference type="ChEBI" id="CHEBI:29105"/>
    </cofactor>
</comment>
<feature type="region of interest" description="Disordered" evidence="6">
    <location>
        <begin position="918"/>
        <end position="999"/>
    </location>
</feature>
<accession>A0A401KIH6</accession>
<evidence type="ECO:0000256" key="1">
    <source>
        <dbReference type="ARBA" id="ARBA00001947"/>
    </source>
</evidence>
<comment type="similarity">
    <text evidence="2">Belongs to the DODA-type extradiol aromatic ring-opening dioxygenase family.</text>
</comment>
<dbReference type="Gene3D" id="3.40.830.10">
    <property type="entry name" value="LigB-like"/>
    <property type="match status" value="1"/>
</dbReference>
<evidence type="ECO:0000256" key="5">
    <source>
        <dbReference type="ARBA" id="ARBA00023002"/>
    </source>
</evidence>
<dbReference type="SUPFAM" id="SSF81383">
    <property type="entry name" value="F-box domain"/>
    <property type="match status" value="1"/>
</dbReference>
<keyword evidence="9" id="KW-1185">Reference proteome</keyword>
<dbReference type="SUPFAM" id="SSF53213">
    <property type="entry name" value="LigB-like"/>
    <property type="match status" value="1"/>
</dbReference>
<dbReference type="SUPFAM" id="SSF52047">
    <property type="entry name" value="RNI-like"/>
    <property type="match status" value="1"/>
</dbReference>
<evidence type="ECO:0000313" key="8">
    <source>
        <dbReference type="EMBL" id="GCB19190.1"/>
    </source>
</evidence>
<organism evidence="8 9">
    <name type="scientific">Aspergillus awamori</name>
    <name type="common">Black koji mold</name>
    <dbReference type="NCBI Taxonomy" id="105351"/>
    <lineage>
        <taxon>Eukaryota</taxon>
        <taxon>Fungi</taxon>
        <taxon>Dikarya</taxon>
        <taxon>Ascomycota</taxon>
        <taxon>Pezizomycotina</taxon>
        <taxon>Eurotiomycetes</taxon>
        <taxon>Eurotiomycetidae</taxon>
        <taxon>Eurotiales</taxon>
        <taxon>Aspergillaceae</taxon>
        <taxon>Aspergillus</taxon>
    </lineage>
</organism>